<dbReference type="GO" id="GO:0046872">
    <property type="term" value="F:metal ion binding"/>
    <property type="evidence" value="ECO:0007669"/>
    <property type="project" value="UniProtKB-KW"/>
</dbReference>
<evidence type="ECO:0000256" key="1">
    <source>
        <dbReference type="ARBA" id="ARBA00022723"/>
    </source>
</evidence>
<feature type="region of interest" description="Disordered" evidence="2">
    <location>
        <begin position="1"/>
        <end position="24"/>
    </location>
</feature>
<reference evidence="4 5" key="1">
    <citation type="submission" date="2020-05" db="EMBL/GenBank/DDBJ databases">
        <title>Gimesia benthica sp. nov., a novel planctomycete isolated from a deep-sea water sample of the Northwest Indian Ocean.</title>
        <authorList>
            <person name="Wang J."/>
            <person name="Ruan C."/>
            <person name="Song L."/>
            <person name="Zhu Y."/>
            <person name="Li A."/>
            <person name="Zheng X."/>
            <person name="Wang L."/>
            <person name="Lu Z."/>
            <person name="Huang Y."/>
            <person name="Du W."/>
            <person name="Zhou Y."/>
            <person name="Huang L."/>
            <person name="Dai X."/>
        </authorList>
    </citation>
    <scope>NUCLEOTIDE SEQUENCE [LARGE SCALE GENOMIC DNA]</scope>
    <source>
        <strain evidence="4 5">YYQ-30</strain>
    </source>
</reference>
<protein>
    <submittedName>
        <fullName evidence="4">Cupin domain-containing protein</fullName>
    </submittedName>
</protein>
<keyword evidence="1" id="KW-0479">Metal-binding</keyword>
<accession>A0A849L229</accession>
<evidence type="ECO:0000256" key="2">
    <source>
        <dbReference type="SAM" id="MobiDB-lite"/>
    </source>
</evidence>
<dbReference type="InterPro" id="IPR011051">
    <property type="entry name" value="RmlC_Cupin_sf"/>
</dbReference>
<dbReference type="InterPro" id="IPR051610">
    <property type="entry name" value="GPI/OXD"/>
</dbReference>
<dbReference type="SUPFAM" id="SSF51182">
    <property type="entry name" value="RmlC-like cupins"/>
    <property type="match status" value="1"/>
</dbReference>
<keyword evidence="5" id="KW-1185">Reference proteome</keyword>
<evidence type="ECO:0000313" key="4">
    <source>
        <dbReference type="EMBL" id="NNU80319.1"/>
    </source>
</evidence>
<dbReference type="AlphaFoldDB" id="A0A849L229"/>
<name>A0A849L229_9RHOB</name>
<proteinExistence type="predicted"/>
<dbReference type="Gene3D" id="2.60.120.10">
    <property type="entry name" value="Jelly Rolls"/>
    <property type="match status" value="1"/>
</dbReference>
<evidence type="ECO:0000259" key="3">
    <source>
        <dbReference type="Pfam" id="PF07883"/>
    </source>
</evidence>
<dbReference type="Pfam" id="PF07883">
    <property type="entry name" value="Cupin_2"/>
    <property type="match status" value="1"/>
</dbReference>
<dbReference type="Proteomes" id="UP000572377">
    <property type="component" value="Unassembled WGS sequence"/>
</dbReference>
<dbReference type="RefSeq" id="WP_171323980.1">
    <property type="nucleotide sequence ID" value="NZ_JABFBC010000001.1"/>
</dbReference>
<dbReference type="InterPro" id="IPR013096">
    <property type="entry name" value="Cupin_2"/>
</dbReference>
<gene>
    <name evidence="4" type="ORF">HMH01_07680</name>
</gene>
<feature type="domain" description="Cupin type-2" evidence="3">
    <location>
        <begin position="44"/>
        <end position="113"/>
    </location>
</feature>
<dbReference type="EMBL" id="JABFBC010000001">
    <property type="protein sequence ID" value="NNU80319.1"/>
    <property type="molecule type" value="Genomic_DNA"/>
</dbReference>
<dbReference type="PANTHER" id="PTHR35848:SF6">
    <property type="entry name" value="CUPIN TYPE-2 DOMAIN-CONTAINING PROTEIN"/>
    <property type="match status" value="1"/>
</dbReference>
<sequence>MSENGSAGSIVREQERPRVARGGGAATVQMVTAAAGARTMINGFTDIPPGAGIPLHFHDCEESVLVVSGRALVELDGVRHEAEAGCVTFVPSGVPHRFLNPSEAEPLRIFWTYASGSATRTLVETGETRPIATETE</sequence>
<dbReference type="InterPro" id="IPR014710">
    <property type="entry name" value="RmlC-like_jellyroll"/>
</dbReference>
<organism evidence="4 5">
    <name type="scientific">Halovulum dunhuangense</name>
    <dbReference type="NCBI Taxonomy" id="1505036"/>
    <lineage>
        <taxon>Bacteria</taxon>
        <taxon>Pseudomonadati</taxon>
        <taxon>Pseudomonadota</taxon>
        <taxon>Alphaproteobacteria</taxon>
        <taxon>Rhodobacterales</taxon>
        <taxon>Paracoccaceae</taxon>
        <taxon>Halovulum</taxon>
    </lineage>
</organism>
<dbReference type="PANTHER" id="PTHR35848">
    <property type="entry name" value="OXALATE-BINDING PROTEIN"/>
    <property type="match status" value="1"/>
</dbReference>
<comment type="caution">
    <text evidence="4">The sequence shown here is derived from an EMBL/GenBank/DDBJ whole genome shotgun (WGS) entry which is preliminary data.</text>
</comment>
<evidence type="ECO:0000313" key="5">
    <source>
        <dbReference type="Proteomes" id="UP000572377"/>
    </source>
</evidence>